<sequence length="348" mass="38123">MTETGVIPGTGTYFVGIDMPPGRYRCENGKNGWWVLFSGEGGSRPVGAWPLDPGPAEVDIAEGDFAFETHVPSMWTLVAPATPERAALRPVTDPTLRADLDTVVARRGPLLRSFPFAALAGAVLAFFLLDGDLRWLVMGAAILAAASRRLLDDMRRARALTARTDRFLTVDAFDTEASELLGRVQHSLDTVRSAKVVADGLLEGIDPAVELPRQEWEIAQILARQSKLRRDAAALTLSPQITEALKPQQDKLAISVAAVTRRVEALEKYAARTREADIAYRACRQLEDLASHAHEYDELLADSVRDDLAVPAIERLTEQSDELLRTLQDRLDDATEAAELLPPGRPVE</sequence>
<gene>
    <name evidence="1" type="ORF">GCM10010468_06100</name>
</gene>
<reference evidence="2" key="1">
    <citation type="journal article" date="2019" name="Int. J. Syst. Evol. Microbiol.">
        <title>The Global Catalogue of Microorganisms (GCM) 10K type strain sequencing project: providing services to taxonomists for standard genome sequencing and annotation.</title>
        <authorList>
            <consortium name="The Broad Institute Genomics Platform"/>
            <consortium name="The Broad Institute Genome Sequencing Center for Infectious Disease"/>
            <person name="Wu L."/>
            <person name="Ma J."/>
        </authorList>
    </citation>
    <scope>NUCLEOTIDE SEQUENCE [LARGE SCALE GENOMIC DNA]</scope>
    <source>
        <strain evidence="2">JCM 9377</strain>
    </source>
</reference>
<proteinExistence type="predicted"/>
<accession>A0ABP6PYW2</accession>
<evidence type="ECO:0000313" key="2">
    <source>
        <dbReference type="Proteomes" id="UP001501237"/>
    </source>
</evidence>
<comment type="caution">
    <text evidence="1">The sequence shown here is derived from an EMBL/GenBank/DDBJ whole genome shotgun (WGS) entry which is preliminary data.</text>
</comment>
<dbReference type="EMBL" id="BAAAUV010000002">
    <property type="protein sequence ID" value="GAA3195793.1"/>
    <property type="molecule type" value="Genomic_DNA"/>
</dbReference>
<organism evidence="1 2">
    <name type="scientific">Actinocorallia longicatena</name>
    <dbReference type="NCBI Taxonomy" id="111803"/>
    <lineage>
        <taxon>Bacteria</taxon>
        <taxon>Bacillati</taxon>
        <taxon>Actinomycetota</taxon>
        <taxon>Actinomycetes</taxon>
        <taxon>Streptosporangiales</taxon>
        <taxon>Thermomonosporaceae</taxon>
        <taxon>Actinocorallia</taxon>
    </lineage>
</organism>
<dbReference type="Proteomes" id="UP001501237">
    <property type="component" value="Unassembled WGS sequence"/>
</dbReference>
<name>A0ABP6PYW2_9ACTN</name>
<protein>
    <submittedName>
        <fullName evidence="1">Uncharacterized protein</fullName>
    </submittedName>
</protein>
<evidence type="ECO:0000313" key="1">
    <source>
        <dbReference type="EMBL" id="GAA3195793.1"/>
    </source>
</evidence>
<keyword evidence="2" id="KW-1185">Reference proteome</keyword>
<dbReference type="RefSeq" id="WP_344821861.1">
    <property type="nucleotide sequence ID" value="NZ_BAAAUV010000002.1"/>
</dbReference>